<sequence length="400" mass="45968">MNRLKTLINKNYLIYGSSIVFSRGLEYLVLFFAAYYLTKSDYGELEFYKKVIEVGSSFFAFGFPALILSYTKSQNSKTHFFTLSLIFVLALSIVSAVIFAFTPWIIFVIPFVFYALFFTGGIAHSYFLVKKGSGFASYFKIIVSLLFYLVVFSSIYFFDVKGKAFVYVNYVLILPLVVFIGIELKREKLVIYQLKKYWRLFKKLILSSFTLVVSNFANLMFLYTDIFIIKLLSKNANVDIANYSFVLNIAALLLLVPMTLVQVDIEKLKTNKAYVSVLNKKIFKLTAVLTIALLIFFVILTQFLFVDYQETFLLYVIVLLAKVAQAFSPLFGTLIVVEKRFAKNLWINLISLTLNIAVSIPLFYLLGVYGVAIASLIVLTFRQFVLYRTYYSIIYANKKL</sequence>
<feature type="transmembrane region" description="Helical" evidence="6">
    <location>
        <begin position="371"/>
        <end position="390"/>
    </location>
</feature>
<reference evidence="7" key="2">
    <citation type="submission" date="2020-09" db="EMBL/GenBank/DDBJ databases">
        <authorList>
            <person name="Sun Q."/>
            <person name="Zhou Y."/>
        </authorList>
    </citation>
    <scope>NUCLEOTIDE SEQUENCE</scope>
    <source>
        <strain evidence="7">CGMCC 1.12924</strain>
    </source>
</reference>
<feature type="transmembrane region" description="Helical" evidence="6">
    <location>
        <begin position="141"/>
        <end position="158"/>
    </location>
</feature>
<dbReference type="Proteomes" id="UP000652231">
    <property type="component" value="Unassembled WGS sequence"/>
</dbReference>
<name>A0A8J2V738_9FLAO</name>
<keyword evidence="5 6" id="KW-0472">Membrane</keyword>
<dbReference type="EMBL" id="BMGK01000001">
    <property type="protein sequence ID" value="GGD80141.1"/>
    <property type="molecule type" value="Genomic_DNA"/>
</dbReference>
<evidence type="ECO:0000313" key="8">
    <source>
        <dbReference type="Proteomes" id="UP000652231"/>
    </source>
</evidence>
<evidence type="ECO:0000256" key="2">
    <source>
        <dbReference type="ARBA" id="ARBA00022475"/>
    </source>
</evidence>
<evidence type="ECO:0000256" key="4">
    <source>
        <dbReference type="ARBA" id="ARBA00022989"/>
    </source>
</evidence>
<feature type="transmembrane region" description="Helical" evidence="6">
    <location>
        <begin position="282"/>
        <end position="306"/>
    </location>
</feature>
<evidence type="ECO:0000256" key="3">
    <source>
        <dbReference type="ARBA" id="ARBA00022692"/>
    </source>
</evidence>
<dbReference type="PANTHER" id="PTHR30250:SF11">
    <property type="entry name" value="O-ANTIGEN TRANSPORTER-RELATED"/>
    <property type="match status" value="1"/>
</dbReference>
<feature type="transmembrane region" description="Helical" evidence="6">
    <location>
        <begin position="47"/>
        <end position="68"/>
    </location>
</feature>
<protein>
    <submittedName>
        <fullName evidence="7">Multidrug transporter</fullName>
    </submittedName>
</protein>
<evidence type="ECO:0000313" key="7">
    <source>
        <dbReference type="EMBL" id="GGD80141.1"/>
    </source>
</evidence>
<feature type="transmembrane region" description="Helical" evidence="6">
    <location>
        <begin position="243"/>
        <end position="261"/>
    </location>
</feature>
<dbReference type="RefSeq" id="WP_188438311.1">
    <property type="nucleotide sequence ID" value="NZ_BMGK01000001.1"/>
</dbReference>
<dbReference type="InterPro" id="IPR002797">
    <property type="entry name" value="Polysacc_synth"/>
</dbReference>
<dbReference type="Pfam" id="PF01943">
    <property type="entry name" value="Polysacc_synt"/>
    <property type="match status" value="1"/>
</dbReference>
<feature type="transmembrane region" description="Helical" evidence="6">
    <location>
        <begin position="312"/>
        <end position="337"/>
    </location>
</feature>
<dbReference type="AlphaFoldDB" id="A0A8J2V738"/>
<comment type="caution">
    <text evidence="7">The sequence shown here is derived from an EMBL/GenBank/DDBJ whole genome shotgun (WGS) entry which is preliminary data.</text>
</comment>
<dbReference type="PANTHER" id="PTHR30250">
    <property type="entry name" value="PST FAMILY PREDICTED COLANIC ACID TRANSPORTER"/>
    <property type="match status" value="1"/>
</dbReference>
<reference evidence="7" key="1">
    <citation type="journal article" date="2014" name="Int. J. Syst. Evol. Microbiol.">
        <title>Complete genome sequence of Corynebacterium casei LMG S-19264T (=DSM 44701T), isolated from a smear-ripened cheese.</title>
        <authorList>
            <consortium name="US DOE Joint Genome Institute (JGI-PGF)"/>
            <person name="Walter F."/>
            <person name="Albersmeier A."/>
            <person name="Kalinowski J."/>
            <person name="Ruckert C."/>
        </authorList>
    </citation>
    <scope>NUCLEOTIDE SEQUENCE</scope>
    <source>
        <strain evidence="7">CGMCC 1.12924</strain>
    </source>
</reference>
<keyword evidence="4 6" id="KW-1133">Transmembrane helix</keyword>
<keyword evidence="8" id="KW-1185">Reference proteome</keyword>
<organism evidence="7 8">
    <name type="scientific">Planktosalinus lacus</name>
    <dbReference type="NCBI Taxonomy" id="1526573"/>
    <lineage>
        <taxon>Bacteria</taxon>
        <taxon>Pseudomonadati</taxon>
        <taxon>Bacteroidota</taxon>
        <taxon>Flavobacteriia</taxon>
        <taxon>Flavobacteriales</taxon>
        <taxon>Flavobacteriaceae</taxon>
        <taxon>Planktosalinus</taxon>
    </lineage>
</organism>
<dbReference type="GO" id="GO:0005886">
    <property type="term" value="C:plasma membrane"/>
    <property type="evidence" value="ECO:0007669"/>
    <property type="project" value="UniProtKB-SubCell"/>
</dbReference>
<feature type="transmembrane region" description="Helical" evidence="6">
    <location>
        <begin position="107"/>
        <end position="129"/>
    </location>
</feature>
<feature type="transmembrane region" description="Helical" evidence="6">
    <location>
        <begin position="204"/>
        <end position="223"/>
    </location>
</feature>
<keyword evidence="3 6" id="KW-0812">Transmembrane</keyword>
<gene>
    <name evidence="7" type="ORF">GCM10011312_00530</name>
</gene>
<feature type="transmembrane region" description="Helical" evidence="6">
    <location>
        <begin position="164"/>
        <end position="184"/>
    </location>
</feature>
<proteinExistence type="predicted"/>
<dbReference type="InterPro" id="IPR050833">
    <property type="entry name" value="Poly_Biosynth_Transport"/>
</dbReference>
<keyword evidence="2" id="KW-1003">Cell membrane</keyword>
<evidence type="ECO:0000256" key="5">
    <source>
        <dbReference type="ARBA" id="ARBA00023136"/>
    </source>
</evidence>
<feature type="transmembrane region" description="Helical" evidence="6">
    <location>
        <begin position="80"/>
        <end position="101"/>
    </location>
</feature>
<feature type="transmembrane region" description="Helical" evidence="6">
    <location>
        <begin position="12"/>
        <end position="35"/>
    </location>
</feature>
<accession>A0A8J2V738</accession>
<comment type="subcellular location">
    <subcellularLocation>
        <location evidence="1">Cell membrane</location>
        <topology evidence="1">Multi-pass membrane protein</topology>
    </subcellularLocation>
</comment>
<evidence type="ECO:0000256" key="1">
    <source>
        <dbReference type="ARBA" id="ARBA00004651"/>
    </source>
</evidence>
<evidence type="ECO:0000256" key="6">
    <source>
        <dbReference type="SAM" id="Phobius"/>
    </source>
</evidence>
<feature type="transmembrane region" description="Helical" evidence="6">
    <location>
        <begin position="344"/>
        <end position="365"/>
    </location>
</feature>